<keyword evidence="7" id="KW-1185">Reference proteome</keyword>
<evidence type="ECO:0000256" key="1">
    <source>
        <dbReference type="ARBA" id="ARBA00009437"/>
    </source>
</evidence>
<evidence type="ECO:0000313" key="7">
    <source>
        <dbReference type="Proteomes" id="UP000063429"/>
    </source>
</evidence>
<organism evidence="6 7">
    <name type="scientific">Herbaspirillum hiltneri N3</name>
    <dbReference type="NCBI Taxonomy" id="1262470"/>
    <lineage>
        <taxon>Bacteria</taxon>
        <taxon>Pseudomonadati</taxon>
        <taxon>Pseudomonadota</taxon>
        <taxon>Betaproteobacteria</taxon>
        <taxon>Burkholderiales</taxon>
        <taxon>Oxalobacteraceae</taxon>
        <taxon>Herbaspirillum</taxon>
    </lineage>
</organism>
<reference evidence="7" key="1">
    <citation type="journal article" date="2015" name="Genome Announc.">
        <title>Complete Genome Sequence of Herbaspirillum hiltneri N3 (DSM 17495), Isolated from Surface-Sterilized Wheat Roots.</title>
        <authorList>
            <person name="Guizelini D."/>
            <person name="Saizaki P.M."/>
            <person name="Coimbra N.A."/>
            <person name="Weiss V.A."/>
            <person name="Faoro H."/>
            <person name="Sfeir M.Z."/>
            <person name="Baura V.A."/>
            <person name="Monteiro R.A."/>
            <person name="Chubatsu L.S."/>
            <person name="Souza E.M."/>
            <person name="Cruz L.M."/>
            <person name="Pedrosa F.O."/>
            <person name="Raittz R.T."/>
            <person name="Marchaukoski J.N."/>
            <person name="Steffens M.B."/>
        </authorList>
    </citation>
    <scope>NUCLEOTIDE SEQUENCE [LARGE SCALE GENOMIC DNA]</scope>
    <source>
        <strain evidence="7">N3</strain>
    </source>
</reference>
<dbReference type="EMBL" id="CP011409">
    <property type="protein sequence ID" value="AKZ61678.1"/>
    <property type="molecule type" value="Genomic_DNA"/>
</dbReference>
<keyword evidence="4" id="KW-0804">Transcription</keyword>
<dbReference type="SUPFAM" id="SSF53850">
    <property type="entry name" value="Periplasmic binding protein-like II"/>
    <property type="match status" value="1"/>
</dbReference>
<evidence type="ECO:0000259" key="5">
    <source>
        <dbReference type="PROSITE" id="PS50931"/>
    </source>
</evidence>
<dbReference type="Pfam" id="PF03466">
    <property type="entry name" value="LysR_substrate"/>
    <property type="match status" value="1"/>
</dbReference>
<dbReference type="Pfam" id="PF00126">
    <property type="entry name" value="HTH_1"/>
    <property type="match status" value="1"/>
</dbReference>
<dbReference type="Proteomes" id="UP000063429">
    <property type="component" value="Chromosome"/>
</dbReference>
<dbReference type="CDD" id="cd05466">
    <property type="entry name" value="PBP2_LTTR_substrate"/>
    <property type="match status" value="1"/>
</dbReference>
<dbReference type="RefSeq" id="WP_053195174.1">
    <property type="nucleotide sequence ID" value="NZ_CP011409.1"/>
</dbReference>
<dbReference type="InterPro" id="IPR005119">
    <property type="entry name" value="LysR_subst-bd"/>
</dbReference>
<keyword evidence="2" id="KW-0805">Transcription regulation</keyword>
<proteinExistence type="inferred from homology"/>
<dbReference type="PROSITE" id="PS50931">
    <property type="entry name" value="HTH_LYSR"/>
    <property type="match status" value="1"/>
</dbReference>
<evidence type="ECO:0000256" key="4">
    <source>
        <dbReference type="ARBA" id="ARBA00023163"/>
    </source>
</evidence>
<dbReference type="Gene3D" id="3.40.190.10">
    <property type="entry name" value="Periplasmic binding protein-like II"/>
    <property type="match status" value="1"/>
</dbReference>
<gene>
    <name evidence="6" type="ORF">F506_02425</name>
</gene>
<dbReference type="InterPro" id="IPR036388">
    <property type="entry name" value="WH-like_DNA-bd_sf"/>
</dbReference>
<evidence type="ECO:0000256" key="3">
    <source>
        <dbReference type="ARBA" id="ARBA00023125"/>
    </source>
</evidence>
<dbReference type="PANTHER" id="PTHR30126">
    <property type="entry name" value="HTH-TYPE TRANSCRIPTIONAL REGULATOR"/>
    <property type="match status" value="1"/>
</dbReference>
<dbReference type="InterPro" id="IPR000847">
    <property type="entry name" value="LysR_HTH_N"/>
</dbReference>
<evidence type="ECO:0000313" key="6">
    <source>
        <dbReference type="EMBL" id="AKZ61678.1"/>
    </source>
</evidence>
<keyword evidence="3" id="KW-0238">DNA-binding</keyword>
<dbReference type="InterPro" id="IPR036390">
    <property type="entry name" value="WH_DNA-bd_sf"/>
</dbReference>
<dbReference type="SUPFAM" id="SSF46785">
    <property type="entry name" value="Winged helix' DNA-binding domain"/>
    <property type="match status" value="1"/>
</dbReference>
<accession>A0ABM5UWY1</accession>
<name>A0ABM5UWY1_9BURK</name>
<dbReference type="Gene3D" id="1.10.10.10">
    <property type="entry name" value="Winged helix-like DNA-binding domain superfamily/Winged helix DNA-binding domain"/>
    <property type="match status" value="1"/>
</dbReference>
<feature type="domain" description="HTH lysR-type" evidence="5">
    <location>
        <begin position="9"/>
        <end position="66"/>
    </location>
</feature>
<sequence length="294" mass="32477">MIQLDFDERDLRSLRVFCNAAQAGGFAAAEKRLHMSKASISRHVREVEERLGVRLCERGPAGFKLTPEGEVALKLASDALRSLERIRSEIDAVHGVLSGSLSIGIVEHTLTHPDCKIPEALAILRQRAPNVRPEISVMTFPDLNQALREHRVDIAIRGRYPREGEFSYLPLFSETHRVYTAAKKTRGGAGDLPLVYRPHPYVDQALATEGYARGPDAGGLEAIGLLVATGCYLGILPVHYVQLLGKRYALRARSDGPSYHHQICAVTESSRPSTYRADLFLDILRELHPGNQAA</sequence>
<evidence type="ECO:0000256" key="2">
    <source>
        <dbReference type="ARBA" id="ARBA00023015"/>
    </source>
</evidence>
<comment type="similarity">
    <text evidence="1">Belongs to the LysR transcriptional regulatory family.</text>
</comment>
<dbReference type="PANTHER" id="PTHR30126:SF98">
    <property type="entry name" value="HTH-TYPE TRANSCRIPTIONAL ACTIVATOR BAUR"/>
    <property type="match status" value="1"/>
</dbReference>
<protein>
    <submittedName>
        <fullName evidence="6">Transcriptional regulator</fullName>
    </submittedName>
</protein>